<keyword evidence="1" id="KW-0812">Transmembrane</keyword>
<keyword evidence="3" id="KW-0328">Glycosyltransferase</keyword>
<accession>A4U0W2</accession>
<keyword evidence="1" id="KW-1133">Transmembrane helix</keyword>
<reference evidence="3" key="1">
    <citation type="journal article" date="2007" name="J. Bacteriol.">
        <title>Comparative genome analysis of four magnetotactic bacteria reveals a complex set of group-specific genes implicated in magnetosome biomineralization and function.</title>
        <authorList>
            <person name="Richter M."/>
            <person name="Kube M."/>
            <person name="Bazylinski D.A."/>
            <person name="Lombardot T."/>
            <person name="Gloeckner F.O."/>
            <person name="Reinhardt R."/>
            <person name="Schueler D."/>
        </authorList>
    </citation>
    <scope>NUCLEOTIDE SEQUENCE</scope>
    <source>
        <strain evidence="3">MSR-1</strain>
    </source>
</reference>
<name>A4U0W2_9PROT</name>
<dbReference type="Pfam" id="PF00535">
    <property type="entry name" value="Glycos_transf_2"/>
    <property type="match status" value="1"/>
</dbReference>
<dbReference type="EMBL" id="CU459003">
    <property type="protein sequence ID" value="CAM76519.1"/>
    <property type="molecule type" value="Genomic_DNA"/>
</dbReference>
<protein>
    <submittedName>
        <fullName evidence="3">Dolichyl-phosphate beta-D-mannosyltransferase</fullName>
    </submittedName>
</protein>
<evidence type="ECO:0000259" key="2">
    <source>
        <dbReference type="Pfam" id="PF00535"/>
    </source>
</evidence>
<keyword evidence="3" id="KW-0808">Transferase</keyword>
<keyword evidence="1" id="KW-0472">Membrane</keyword>
<proteinExistence type="predicted"/>
<dbReference type="Gene3D" id="3.90.550.10">
    <property type="entry name" value="Spore Coat Polysaccharide Biosynthesis Protein SpsA, Chain A"/>
    <property type="match status" value="1"/>
</dbReference>
<feature type="transmembrane region" description="Helical" evidence="1">
    <location>
        <begin position="290"/>
        <end position="313"/>
    </location>
</feature>
<sequence>MLRRLSPAMRVAVIIPCYRAARHIGAVLDSLPGDLDHILVVDDACPDGSGQVARDRAGRDPRIEVLTRAINGGVGAAMVTGFRRALALGADIIVKMDGDGQMDPTFLPALLEPLRTGRADMAKGNRFRDFRALRAMPPLRLLGNSALSFLVKAASGQWGVMDPTNGYLALSRRALDNIELERLSPRYFFECDLMIRLGTARLAVEDVAMPARYGDEDSSLRISRVLLTFPPLLARGFLRRLLLSYFVHDFNIASLYLLTGVPLALFGLVMGLGEWAMSLESGVPRTAGTVMLAGLPLILGFQLLLQAIAFDVANAPRPKSDR</sequence>
<gene>
    <name evidence="3" type="ORF">MGR_0342</name>
</gene>
<dbReference type="InterPro" id="IPR001173">
    <property type="entry name" value="Glyco_trans_2-like"/>
</dbReference>
<dbReference type="CDD" id="cd04179">
    <property type="entry name" value="DPM_DPG-synthase_like"/>
    <property type="match status" value="1"/>
</dbReference>
<dbReference type="InterPro" id="IPR050256">
    <property type="entry name" value="Glycosyltransferase_2"/>
</dbReference>
<organism evidence="3">
    <name type="scientific">Magnetospirillum gryphiswaldense</name>
    <dbReference type="NCBI Taxonomy" id="55518"/>
    <lineage>
        <taxon>Bacteria</taxon>
        <taxon>Pseudomonadati</taxon>
        <taxon>Pseudomonadota</taxon>
        <taxon>Alphaproteobacteria</taxon>
        <taxon>Rhodospirillales</taxon>
        <taxon>Rhodospirillaceae</taxon>
        <taxon>Magnetospirillum</taxon>
    </lineage>
</organism>
<evidence type="ECO:0000256" key="1">
    <source>
        <dbReference type="SAM" id="Phobius"/>
    </source>
</evidence>
<feature type="transmembrane region" description="Helical" evidence="1">
    <location>
        <begin position="245"/>
        <end position="270"/>
    </location>
</feature>
<dbReference type="GO" id="GO:0016757">
    <property type="term" value="F:glycosyltransferase activity"/>
    <property type="evidence" value="ECO:0007669"/>
    <property type="project" value="UniProtKB-KW"/>
</dbReference>
<dbReference type="InterPro" id="IPR029044">
    <property type="entry name" value="Nucleotide-diphossugar_trans"/>
</dbReference>
<evidence type="ECO:0000313" key="3">
    <source>
        <dbReference type="EMBL" id="CAM76519.1"/>
    </source>
</evidence>
<dbReference type="PANTHER" id="PTHR48090:SF7">
    <property type="entry name" value="RFBJ PROTEIN"/>
    <property type="match status" value="1"/>
</dbReference>
<dbReference type="AlphaFoldDB" id="A4U0W2"/>
<dbReference type="SUPFAM" id="SSF53448">
    <property type="entry name" value="Nucleotide-diphospho-sugar transferases"/>
    <property type="match status" value="1"/>
</dbReference>
<dbReference type="PANTHER" id="PTHR48090">
    <property type="entry name" value="UNDECAPRENYL-PHOSPHATE 4-DEOXY-4-FORMAMIDO-L-ARABINOSE TRANSFERASE-RELATED"/>
    <property type="match status" value="1"/>
</dbReference>
<feature type="domain" description="Glycosyltransferase 2-like" evidence="2">
    <location>
        <begin position="13"/>
        <end position="177"/>
    </location>
</feature>